<dbReference type="NCBIfam" id="NF004037">
    <property type="entry name" value="PRK05518.1"/>
    <property type="match status" value="1"/>
</dbReference>
<dbReference type="Proteomes" id="UP000738826">
    <property type="component" value="Unassembled WGS sequence"/>
</dbReference>
<dbReference type="InterPro" id="IPR002359">
    <property type="entry name" value="Ribosomal_uL6_CS2"/>
</dbReference>
<evidence type="ECO:0000256" key="4">
    <source>
        <dbReference type="ARBA" id="ARBA00023274"/>
    </source>
</evidence>
<dbReference type="NCBIfam" id="TIGR03653">
    <property type="entry name" value="uL6_arch"/>
    <property type="match status" value="1"/>
</dbReference>
<dbReference type="EMBL" id="JAACQH010000108">
    <property type="protein sequence ID" value="NCS91789.1"/>
    <property type="molecule type" value="Genomic_DNA"/>
</dbReference>
<evidence type="ECO:0000256" key="3">
    <source>
        <dbReference type="ARBA" id="ARBA00022980"/>
    </source>
</evidence>
<name>A0A8J8CG85_9ARCH</name>
<dbReference type="PANTHER" id="PTHR11655:SF16">
    <property type="entry name" value="60S RIBOSOMAL PROTEIN L9"/>
    <property type="match status" value="1"/>
</dbReference>
<dbReference type="InterPro" id="IPR036789">
    <property type="entry name" value="Ribosomal_uL6-like_a/b-dom_sf"/>
</dbReference>
<keyword evidence="1" id="KW-0699">rRNA-binding</keyword>
<dbReference type="PANTHER" id="PTHR11655">
    <property type="entry name" value="60S/50S RIBOSOMAL PROTEIN L6/L9"/>
    <property type="match status" value="1"/>
</dbReference>
<dbReference type="FunFam" id="3.90.930.12:FF:000008">
    <property type="entry name" value="50S ribosomal protein L6"/>
    <property type="match status" value="1"/>
</dbReference>
<keyword evidence="4" id="KW-0687">Ribonucleoprotein</keyword>
<dbReference type="PIRSF" id="PIRSF002162">
    <property type="entry name" value="Ribosomal_L6"/>
    <property type="match status" value="1"/>
</dbReference>
<proteinExistence type="predicted"/>
<keyword evidence="2" id="KW-0694">RNA-binding</keyword>
<sequence>MEDKILIPQGTNVEITNDLIKVKGKYGEIEKKFDPYDLQINTNEKEVIISTKTDKKREKKLLNTYYSHINNMIKGANNKVIYKLKLVFSHFPVSLEVNGKELMIKNFLGEKSMRRAKILDGVNVKVSGKDLTVEGIDIEKTSQTAANIEQAGKIKNKDRRVFQDGIYIIEKDGVLIK</sequence>
<dbReference type="GO" id="GO:0002181">
    <property type="term" value="P:cytoplasmic translation"/>
    <property type="evidence" value="ECO:0007669"/>
    <property type="project" value="TreeGrafter"/>
</dbReference>
<dbReference type="InterPro" id="IPR019907">
    <property type="entry name" value="Ribosomal_uL6_arc"/>
</dbReference>
<dbReference type="SUPFAM" id="SSF56053">
    <property type="entry name" value="Ribosomal protein L6"/>
    <property type="match status" value="2"/>
</dbReference>
<dbReference type="InterPro" id="IPR000702">
    <property type="entry name" value="Ribosomal_uL6-like"/>
</dbReference>
<evidence type="ECO:0000313" key="9">
    <source>
        <dbReference type="EMBL" id="NCS91789.1"/>
    </source>
</evidence>
<dbReference type="EMBL" id="JAACVF010000057">
    <property type="protein sequence ID" value="NCN64910.1"/>
    <property type="molecule type" value="Genomic_DNA"/>
</dbReference>
<comment type="caution">
    <text evidence="9">The sequence shown here is derived from an EMBL/GenBank/DDBJ whole genome shotgun (WGS) entry which is preliminary data.</text>
</comment>
<dbReference type="PROSITE" id="PS00700">
    <property type="entry name" value="RIBOSOMAL_L6_2"/>
    <property type="match status" value="1"/>
</dbReference>
<evidence type="ECO:0000313" key="10">
    <source>
        <dbReference type="Proteomes" id="UP000738826"/>
    </source>
</evidence>
<dbReference type="GO" id="GO:0003735">
    <property type="term" value="F:structural constituent of ribosome"/>
    <property type="evidence" value="ECO:0007669"/>
    <property type="project" value="UniProtKB-UniRule"/>
</dbReference>
<evidence type="ECO:0000256" key="2">
    <source>
        <dbReference type="ARBA" id="ARBA00022884"/>
    </source>
</evidence>
<dbReference type="InterPro" id="IPR020040">
    <property type="entry name" value="Ribosomal_uL6_a/b-dom"/>
</dbReference>
<dbReference type="AlphaFoldDB" id="A0A8J8CG85"/>
<evidence type="ECO:0000256" key="6">
    <source>
        <dbReference type="NCBIfam" id="TIGR03653"/>
    </source>
</evidence>
<protein>
    <recommendedName>
        <fullName evidence="5 6">50S ribosomal protein L6</fullName>
    </recommendedName>
</protein>
<evidence type="ECO:0000313" key="8">
    <source>
        <dbReference type="EMBL" id="NCN64910.1"/>
    </source>
</evidence>
<feature type="domain" description="Large ribosomal subunit protein uL6 alpha-beta" evidence="7">
    <location>
        <begin position="7"/>
        <end position="75"/>
    </location>
</feature>
<dbReference type="Gene3D" id="3.90.930.12">
    <property type="entry name" value="Ribosomal protein L6, alpha-beta domain"/>
    <property type="match status" value="2"/>
</dbReference>
<reference evidence="9" key="1">
    <citation type="submission" date="2019-11" db="EMBL/GenBank/DDBJ databases">
        <title>Lipid analysis of CO2-rich subsurface aquifers suggests an autotrophy-based deep biosphere with lysolipids enriched in CPR bacteria.</title>
        <authorList>
            <person name="Probst A.J."/>
            <person name="Elling F.J."/>
            <person name="Castelle C.J."/>
            <person name="Zhu Q."/>
            <person name="Elvert M."/>
            <person name="Birarda G."/>
            <person name="Holman H.-Y."/>
            <person name="Lane K.R."/>
            <person name="Ladd B."/>
            <person name="Ryan M.C."/>
            <person name="Woyke T."/>
            <person name="Hinrichs K.-U."/>
            <person name="Banfield J.F."/>
        </authorList>
    </citation>
    <scope>NUCLEOTIDE SEQUENCE</scope>
    <source>
        <strain evidence="8">CG_2015-01_33_1645</strain>
        <strain evidence="9">CG_2015-04_33_537</strain>
    </source>
</reference>
<gene>
    <name evidence="9" type="ORF">GW779_05235</name>
    <name evidence="8" type="ORF">GW910_02385</name>
</gene>
<organism evidence="9 10">
    <name type="scientific">Candidatus Altarchaeum hamiconexum</name>
    <dbReference type="NCBI Taxonomy" id="1803513"/>
    <lineage>
        <taxon>Archaea</taxon>
        <taxon>Candidatus Altarchaeota</taxon>
        <taxon>Candidatus Altiarchaeia</taxon>
        <taxon>Candidatus Altarchaeales</taxon>
        <taxon>Candidatus Altarchaeaceae</taxon>
        <taxon>Candidatus Altarchaeum</taxon>
    </lineage>
</organism>
<evidence type="ECO:0000256" key="1">
    <source>
        <dbReference type="ARBA" id="ARBA00022730"/>
    </source>
</evidence>
<dbReference type="GO" id="GO:0022625">
    <property type="term" value="C:cytosolic large ribosomal subunit"/>
    <property type="evidence" value="ECO:0007669"/>
    <property type="project" value="UniProtKB-UniRule"/>
</dbReference>
<accession>A0A8J8CG85</accession>
<keyword evidence="3 9" id="KW-0689">Ribosomal protein</keyword>
<evidence type="ECO:0000256" key="5">
    <source>
        <dbReference type="ARBA" id="ARBA00035454"/>
    </source>
</evidence>
<dbReference type="Pfam" id="PF00347">
    <property type="entry name" value="Ribosomal_L6"/>
    <property type="match status" value="2"/>
</dbReference>
<evidence type="ECO:0000259" key="7">
    <source>
        <dbReference type="Pfam" id="PF00347"/>
    </source>
</evidence>
<dbReference type="GO" id="GO:0019843">
    <property type="term" value="F:rRNA binding"/>
    <property type="evidence" value="ECO:0007669"/>
    <property type="project" value="UniProtKB-UniRule"/>
</dbReference>
<dbReference type="Proteomes" id="UP000768163">
    <property type="component" value="Unassembled WGS sequence"/>
</dbReference>
<feature type="domain" description="Large ribosomal subunit protein uL6 alpha-beta" evidence="7">
    <location>
        <begin position="91"/>
        <end position="165"/>
    </location>
</feature>